<accession>A0A5D2GWZ4</accession>
<dbReference type="EMBL" id="CM017691">
    <property type="protein sequence ID" value="TYH22452.1"/>
    <property type="molecule type" value="Genomic_DNA"/>
</dbReference>
<name>A0A5D2GWZ4_GOSDA</name>
<protein>
    <submittedName>
        <fullName evidence="1">Uncharacterized protein</fullName>
    </submittedName>
</protein>
<evidence type="ECO:0000313" key="2">
    <source>
        <dbReference type="Proteomes" id="UP000323506"/>
    </source>
</evidence>
<dbReference type="AlphaFoldDB" id="A0A5D2GWZ4"/>
<reference evidence="1 2" key="1">
    <citation type="submission" date="2019-06" db="EMBL/GenBank/DDBJ databases">
        <title>WGS assembly of Gossypium darwinii.</title>
        <authorList>
            <person name="Chen Z.J."/>
            <person name="Sreedasyam A."/>
            <person name="Ando A."/>
            <person name="Song Q."/>
            <person name="De L."/>
            <person name="Hulse-Kemp A."/>
            <person name="Ding M."/>
            <person name="Ye W."/>
            <person name="Kirkbride R."/>
            <person name="Jenkins J."/>
            <person name="Plott C."/>
            <person name="Lovell J."/>
            <person name="Lin Y.-M."/>
            <person name="Vaughn R."/>
            <person name="Liu B."/>
            <person name="Li W."/>
            <person name="Simpson S."/>
            <person name="Scheffler B."/>
            <person name="Saski C."/>
            <person name="Grover C."/>
            <person name="Hu G."/>
            <person name="Conover J."/>
            <person name="Carlson J."/>
            <person name="Shu S."/>
            <person name="Boston L."/>
            <person name="Williams M."/>
            <person name="Peterson D."/>
            <person name="Mcgee K."/>
            <person name="Jones D."/>
            <person name="Wendel J."/>
            <person name="Stelly D."/>
            <person name="Grimwood J."/>
            <person name="Schmutz J."/>
        </authorList>
    </citation>
    <scope>NUCLEOTIDE SEQUENCE [LARGE SCALE GENOMIC DNA]</scope>
    <source>
        <strain evidence="1">1808015.09</strain>
    </source>
</reference>
<keyword evidence="2" id="KW-1185">Reference proteome</keyword>
<sequence>MVAQKPSSLPPIIFPVLSKLTPPAGHFPLKETALHVPIRIKATPRFKSLFLHNSSSLQVNLKFGQLFIFSLILLIFQIHQTFQISQQIKSGTQFAFLPYIHFNQIIIPRIALCFPFDHHPWPVNNAFSSFPHLRRSNIHLVLLRCELRLQRST</sequence>
<dbReference type="Proteomes" id="UP000323506">
    <property type="component" value="Chromosome A04"/>
</dbReference>
<proteinExistence type="predicted"/>
<gene>
    <name evidence="1" type="ORF">ES288_A04G129800v1</name>
</gene>
<evidence type="ECO:0000313" key="1">
    <source>
        <dbReference type="EMBL" id="TYH22452.1"/>
    </source>
</evidence>
<organism evidence="1 2">
    <name type="scientific">Gossypium darwinii</name>
    <name type="common">Darwin's cotton</name>
    <name type="synonym">Gossypium barbadense var. darwinii</name>
    <dbReference type="NCBI Taxonomy" id="34276"/>
    <lineage>
        <taxon>Eukaryota</taxon>
        <taxon>Viridiplantae</taxon>
        <taxon>Streptophyta</taxon>
        <taxon>Embryophyta</taxon>
        <taxon>Tracheophyta</taxon>
        <taxon>Spermatophyta</taxon>
        <taxon>Magnoliopsida</taxon>
        <taxon>eudicotyledons</taxon>
        <taxon>Gunneridae</taxon>
        <taxon>Pentapetalae</taxon>
        <taxon>rosids</taxon>
        <taxon>malvids</taxon>
        <taxon>Malvales</taxon>
        <taxon>Malvaceae</taxon>
        <taxon>Malvoideae</taxon>
        <taxon>Gossypium</taxon>
    </lineage>
</organism>